<evidence type="ECO:0000256" key="1">
    <source>
        <dbReference type="SAM" id="MobiDB-lite"/>
    </source>
</evidence>
<proteinExistence type="predicted"/>
<accession>A0A0A9CPQ2</accession>
<feature type="compositionally biased region" description="Basic residues" evidence="1">
    <location>
        <begin position="90"/>
        <end position="106"/>
    </location>
</feature>
<organism evidence="2">
    <name type="scientific">Arundo donax</name>
    <name type="common">Giant reed</name>
    <name type="synonym">Donax arundinaceus</name>
    <dbReference type="NCBI Taxonomy" id="35708"/>
    <lineage>
        <taxon>Eukaryota</taxon>
        <taxon>Viridiplantae</taxon>
        <taxon>Streptophyta</taxon>
        <taxon>Embryophyta</taxon>
        <taxon>Tracheophyta</taxon>
        <taxon>Spermatophyta</taxon>
        <taxon>Magnoliopsida</taxon>
        <taxon>Liliopsida</taxon>
        <taxon>Poales</taxon>
        <taxon>Poaceae</taxon>
        <taxon>PACMAD clade</taxon>
        <taxon>Arundinoideae</taxon>
        <taxon>Arundineae</taxon>
        <taxon>Arundo</taxon>
    </lineage>
</organism>
<evidence type="ECO:0000313" key="2">
    <source>
        <dbReference type="EMBL" id="JAD78304.1"/>
    </source>
</evidence>
<name>A0A0A9CPQ2_ARUDO</name>
<dbReference type="AlphaFoldDB" id="A0A0A9CPQ2"/>
<sequence length="106" mass="11569">MGSADDVDAAGPSYPRRRRLGRRLALEPHHPLGKVLGQLPHLLLAARHHPCRTILAPHLRVLEFRCVLVSVGLGVGGSGSDGDGSDRIHQQPKRVKAGRRKARRRG</sequence>
<protein>
    <submittedName>
        <fullName evidence="2">Uncharacterized protein</fullName>
    </submittedName>
</protein>
<reference evidence="2" key="2">
    <citation type="journal article" date="2015" name="Data Brief">
        <title>Shoot transcriptome of the giant reed, Arundo donax.</title>
        <authorList>
            <person name="Barrero R.A."/>
            <person name="Guerrero F.D."/>
            <person name="Moolhuijzen P."/>
            <person name="Goolsby J.A."/>
            <person name="Tidwell J."/>
            <person name="Bellgard S.E."/>
            <person name="Bellgard M.I."/>
        </authorList>
    </citation>
    <scope>NUCLEOTIDE SEQUENCE</scope>
    <source>
        <tissue evidence="2">Shoot tissue taken approximately 20 cm above the soil surface</tissue>
    </source>
</reference>
<reference evidence="2" key="1">
    <citation type="submission" date="2014-09" db="EMBL/GenBank/DDBJ databases">
        <authorList>
            <person name="Magalhaes I.L.F."/>
            <person name="Oliveira U."/>
            <person name="Santos F.R."/>
            <person name="Vidigal T.H.D.A."/>
            <person name="Brescovit A.D."/>
            <person name="Santos A.J."/>
        </authorList>
    </citation>
    <scope>NUCLEOTIDE SEQUENCE</scope>
    <source>
        <tissue evidence="2">Shoot tissue taken approximately 20 cm above the soil surface</tissue>
    </source>
</reference>
<feature type="region of interest" description="Disordered" evidence="1">
    <location>
        <begin position="77"/>
        <end position="106"/>
    </location>
</feature>
<dbReference type="EMBL" id="GBRH01219591">
    <property type="protein sequence ID" value="JAD78304.1"/>
    <property type="molecule type" value="Transcribed_RNA"/>
</dbReference>